<comment type="caution">
    <text evidence="1">The sequence shown here is derived from an EMBL/GenBank/DDBJ whole genome shotgun (WGS) entry which is preliminary data.</text>
</comment>
<accession>A0A4Q2D889</accession>
<name>A0A4Q2D889_9AGAR</name>
<dbReference type="OrthoDB" id="3113732at2759"/>
<dbReference type="Proteomes" id="UP000290288">
    <property type="component" value="Unassembled WGS sequence"/>
</dbReference>
<gene>
    <name evidence="1" type="ORF">EST38_g10728</name>
</gene>
<dbReference type="AlphaFoldDB" id="A0A4Q2D889"/>
<evidence type="ECO:0000313" key="2">
    <source>
        <dbReference type="Proteomes" id="UP000290288"/>
    </source>
</evidence>
<organism evidence="1 2">
    <name type="scientific">Candolleomyces aberdarensis</name>
    <dbReference type="NCBI Taxonomy" id="2316362"/>
    <lineage>
        <taxon>Eukaryota</taxon>
        <taxon>Fungi</taxon>
        <taxon>Dikarya</taxon>
        <taxon>Basidiomycota</taxon>
        <taxon>Agaricomycotina</taxon>
        <taxon>Agaricomycetes</taxon>
        <taxon>Agaricomycetidae</taxon>
        <taxon>Agaricales</taxon>
        <taxon>Agaricineae</taxon>
        <taxon>Psathyrellaceae</taxon>
        <taxon>Candolleomyces</taxon>
    </lineage>
</organism>
<dbReference type="EMBL" id="SDEE01000596">
    <property type="protein sequence ID" value="RXW15122.1"/>
    <property type="molecule type" value="Genomic_DNA"/>
</dbReference>
<reference evidence="1 2" key="1">
    <citation type="submission" date="2019-01" db="EMBL/GenBank/DDBJ databases">
        <title>Draft genome sequence of Psathyrella aberdarensis IHI B618.</title>
        <authorList>
            <person name="Buettner E."/>
            <person name="Kellner H."/>
        </authorList>
    </citation>
    <scope>NUCLEOTIDE SEQUENCE [LARGE SCALE GENOMIC DNA]</scope>
    <source>
        <strain evidence="1 2">IHI B618</strain>
    </source>
</reference>
<proteinExistence type="predicted"/>
<protein>
    <submittedName>
        <fullName evidence="1">Uncharacterized protein</fullName>
    </submittedName>
</protein>
<evidence type="ECO:0000313" key="1">
    <source>
        <dbReference type="EMBL" id="RXW15122.1"/>
    </source>
</evidence>
<keyword evidence="2" id="KW-1185">Reference proteome</keyword>
<sequence>MDLVIDENQSYEKNLATAGDFFRTFLLTSFAPTELSSILKKNLTVSIPSALAYTTWSLGVDHPSRIEAVMSKLKSSFEEVGTLEVPDGVNGPEGLFNLYLHTFGDMITTYGHYNPDHQGENRIFVDADGEAPKVHPIITSSFLTAATRKLDFMKIGDWYSVTLEGLQMGEYEGVEDKDVQEINAIAALVFFAILGAEQFASTMYSPALGETYDTVLNALKELKKRNIVRYKPAVALLERVVSDVEKRDRQERSVEEVWRELFVERRSE</sequence>